<feature type="compositionally biased region" description="Basic residues" evidence="1">
    <location>
        <begin position="54"/>
        <end position="66"/>
    </location>
</feature>
<evidence type="ECO:0000256" key="1">
    <source>
        <dbReference type="SAM" id="MobiDB-lite"/>
    </source>
</evidence>
<evidence type="ECO:0000313" key="2">
    <source>
        <dbReference type="EMBL" id="TNN28424.1"/>
    </source>
</evidence>
<gene>
    <name evidence="2" type="ORF">EYF80_061428</name>
</gene>
<accession>A0A4Z2EJ14</accession>
<protein>
    <submittedName>
        <fullName evidence="2">Uncharacterized protein</fullName>
    </submittedName>
</protein>
<dbReference type="Proteomes" id="UP000314294">
    <property type="component" value="Unassembled WGS sequence"/>
</dbReference>
<proteinExistence type="predicted"/>
<dbReference type="AlphaFoldDB" id="A0A4Z2EJ14"/>
<dbReference type="EMBL" id="SRLO01006915">
    <property type="protein sequence ID" value="TNN28424.1"/>
    <property type="molecule type" value="Genomic_DNA"/>
</dbReference>
<sequence>MIKIPQRADVQIVGLAPESNQNRPSIQTLLHQDAVEERRERAWLSPDSPPAVQSRRRSAAARRVTRARPPAGGRRSTRRLHRMTAARRRRRPVSKRCIVTVEEGRRSSACLVKGIGHRRFTNTTTGQRGRCGPLRRRSMEASFYGTDIPGVVETEALV</sequence>
<comment type="caution">
    <text evidence="2">The sequence shown here is derived from an EMBL/GenBank/DDBJ whole genome shotgun (WGS) entry which is preliminary data.</text>
</comment>
<evidence type="ECO:0000313" key="3">
    <source>
        <dbReference type="Proteomes" id="UP000314294"/>
    </source>
</evidence>
<keyword evidence="3" id="KW-1185">Reference proteome</keyword>
<feature type="region of interest" description="Disordered" evidence="1">
    <location>
        <begin position="40"/>
        <end position="92"/>
    </location>
</feature>
<name>A0A4Z2EJ14_9TELE</name>
<organism evidence="2 3">
    <name type="scientific">Liparis tanakae</name>
    <name type="common">Tanaka's snailfish</name>
    <dbReference type="NCBI Taxonomy" id="230148"/>
    <lineage>
        <taxon>Eukaryota</taxon>
        <taxon>Metazoa</taxon>
        <taxon>Chordata</taxon>
        <taxon>Craniata</taxon>
        <taxon>Vertebrata</taxon>
        <taxon>Euteleostomi</taxon>
        <taxon>Actinopterygii</taxon>
        <taxon>Neopterygii</taxon>
        <taxon>Teleostei</taxon>
        <taxon>Neoteleostei</taxon>
        <taxon>Acanthomorphata</taxon>
        <taxon>Eupercaria</taxon>
        <taxon>Perciformes</taxon>
        <taxon>Cottioidei</taxon>
        <taxon>Cottales</taxon>
        <taxon>Liparidae</taxon>
        <taxon>Liparis</taxon>
    </lineage>
</organism>
<reference evidence="2 3" key="1">
    <citation type="submission" date="2019-03" db="EMBL/GenBank/DDBJ databases">
        <title>First draft genome of Liparis tanakae, snailfish: a comprehensive survey of snailfish specific genes.</title>
        <authorList>
            <person name="Kim W."/>
            <person name="Song I."/>
            <person name="Jeong J.-H."/>
            <person name="Kim D."/>
            <person name="Kim S."/>
            <person name="Ryu S."/>
            <person name="Song J.Y."/>
            <person name="Lee S.K."/>
        </authorList>
    </citation>
    <scope>NUCLEOTIDE SEQUENCE [LARGE SCALE GENOMIC DNA]</scope>
    <source>
        <tissue evidence="2">Muscle</tissue>
    </source>
</reference>
<feature type="compositionally biased region" description="Basic residues" evidence="1">
    <location>
        <begin position="75"/>
        <end position="92"/>
    </location>
</feature>